<dbReference type="SUPFAM" id="SSF52540">
    <property type="entry name" value="P-loop containing nucleoside triphosphate hydrolases"/>
    <property type="match status" value="2"/>
</dbReference>
<dbReference type="CDD" id="cd18580">
    <property type="entry name" value="ABC_6TM_ABCC_D2"/>
    <property type="match status" value="1"/>
</dbReference>
<comment type="similarity">
    <text evidence="2">Belongs to the ABC transporter superfamily. ABCC family. Conjugate transporter (TC 3.A.1.208) subfamily.</text>
</comment>
<dbReference type="InterPro" id="IPR050173">
    <property type="entry name" value="ABC_transporter_C-like"/>
</dbReference>
<feature type="domain" description="ABC transporter" evidence="11">
    <location>
        <begin position="409"/>
        <end position="636"/>
    </location>
</feature>
<dbReference type="PROSITE" id="PS50929">
    <property type="entry name" value="ABC_TM1F"/>
    <property type="match status" value="2"/>
</dbReference>
<keyword evidence="14" id="KW-1185">Reference proteome</keyword>
<feature type="transmembrane region" description="Helical" evidence="10">
    <location>
        <begin position="340"/>
        <end position="367"/>
    </location>
</feature>
<evidence type="ECO:0000256" key="9">
    <source>
        <dbReference type="ARBA" id="ARBA00023136"/>
    </source>
</evidence>
<accession>A0AAU9JKW0</accession>
<dbReference type="GO" id="GO:0140359">
    <property type="term" value="F:ABC-type transporter activity"/>
    <property type="evidence" value="ECO:0007669"/>
    <property type="project" value="InterPro"/>
</dbReference>
<dbReference type="InterPro" id="IPR003593">
    <property type="entry name" value="AAA+_ATPase"/>
</dbReference>
<evidence type="ECO:0000256" key="4">
    <source>
        <dbReference type="ARBA" id="ARBA00022692"/>
    </source>
</evidence>
<evidence type="ECO:0000259" key="11">
    <source>
        <dbReference type="PROSITE" id="PS50893"/>
    </source>
</evidence>
<evidence type="ECO:0000256" key="2">
    <source>
        <dbReference type="ARBA" id="ARBA00009726"/>
    </source>
</evidence>
<evidence type="ECO:0000256" key="1">
    <source>
        <dbReference type="ARBA" id="ARBA00004141"/>
    </source>
</evidence>
<dbReference type="Gene3D" id="1.20.1560.10">
    <property type="entry name" value="ABC transporter type 1, transmembrane domain"/>
    <property type="match status" value="2"/>
</dbReference>
<name>A0AAU9JKW0_9CILI</name>
<dbReference type="Pfam" id="PF00005">
    <property type="entry name" value="ABC_tran"/>
    <property type="match status" value="2"/>
</dbReference>
<keyword evidence="9 10" id="KW-0472">Membrane</keyword>
<feature type="transmembrane region" description="Helical" evidence="10">
    <location>
        <begin position="734"/>
        <end position="761"/>
    </location>
</feature>
<dbReference type="FunFam" id="3.40.50.300:FF:000163">
    <property type="entry name" value="Multidrug resistance-associated protein member 4"/>
    <property type="match status" value="1"/>
</dbReference>
<dbReference type="InterPro" id="IPR036640">
    <property type="entry name" value="ABC1_TM_sf"/>
</dbReference>
<dbReference type="CDD" id="cd03250">
    <property type="entry name" value="ABCC_MRP_domain1"/>
    <property type="match status" value="1"/>
</dbReference>
<dbReference type="PROSITE" id="PS50893">
    <property type="entry name" value="ABC_TRANSPORTER_2"/>
    <property type="match status" value="2"/>
</dbReference>
<evidence type="ECO:0000256" key="3">
    <source>
        <dbReference type="ARBA" id="ARBA00022448"/>
    </source>
</evidence>
<protein>
    <submittedName>
        <fullName evidence="13">Uncharacterized protein</fullName>
    </submittedName>
</protein>
<feature type="domain" description="ABC transporter" evidence="11">
    <location>
        <begin position="1007"/>
        <end position="1241"/>
    </location>
</feature>
<gene>
    <name evidence="13" type="ORF">BSTOLATCC_MIC40709</name>
</gene>
<dbReference type="PROSITE" id="PS00211">
    <property type="entry name" value="ABC_TRANSPORTER_1"/>
    <property type="match status" value="2"/>
</dbReference>
<evidence type="ECO:0000259" key="12">
    <source>
        <dbReference type="PROSITE" id="PS50929"/>
    </source>
</evidence>
<feature type="transmembrane region" description="Helical" evidence="10">
    <location>
        <begin position="946"/>
        <end position="966"/>
    </location>
</feature>
<dbReference type="InterPro" id="IPR044746">
    <property type="entry name" value="ABCC_6TM_D1"/>
</dbReference>
<dbReference type="InterPro" id="IPR011527">
    <property type="entry name" value="ABC1_TM_dom"/>
</dbReference>
<dbReference type="SMART" id="SM00382">
    <property type="entry name" value="AAA"/>
    <property type="match status" value="2"/>
</dbReference>
<feature type="domain" description="ABC transmembrane type-1" evidence="12">
    <location>
        <begin position="95"/>
        <end position="355"/>
    </location>
</feature>
<keyword evidence="4 10" id="KW-0812">Transmembrane</keyword>
<keyword evidence="6" id="KW-0547">Nucleotide-binding</keyword>
<keyword evidence="8 10" id="KW-1133">Transmembrane helix</keyword>
<feature type="transmembrane region" description="Helical" evidence="10">
    <location>
        <begin position="120"/>
        <end position="138"/>
    </location>
</feature>
<evidence type="ECO:0000313" key="14">
    <source>
        <dbReference type="Proteomes" id="UP001162131"/>
    </source>
</evidence>
<reference evidence="13" key="1">
    <citation type="submission" date="2021-09" db="EMBL/GenBank/DDBJ databases">
        <authorList>
            <consortium name="AG Swart"/>
            <person name="Singh M."/>
            <person name="Singh A."/>
            <person name="Seah K."/>
            <person name="Emmerich C."/>
        </authorList>
    </citation>
    <scope>NUCLEOTIDE SEQUENCE</scope>
    <source>
        <strain evidence="13">ATCC30299</strain>
    </source>
</reference>
<keyword evidence="7" id="KW-0067">ATP-binding</keyword>
<dbReference type="EMBL" id="CAJZBQ010000040">
    <property type="protein sequence ID" value="CAG9326280.1"/>
    <property type="molecule type" value="Genomic_DNA"/>
</dbReference>
<dbReference type="Pfam" id="PF00664">
    <property type="entry name" value="ABC_membrane"/>
    <property type="match status" value="2"/>
</dbReference>
<feature type="transmembrane region" description="Helical" evidence="10">
    <location>
        <begin position="694"/>
        <end position="718"/>
    </location>
</feature>
<feature type="transmembrane region" description="Helical" evidence="10">
    <location>
        <begin position="195"/>
        <end position="218"/>
    </location>
</feature>
<dbReference type="AlphaFoldDB" id="A0AAU9JKW0"/>
<dbReference type="PANTHER" id="PTHR24223:SF456">
    <property type="entry name" value="MULTIDRUG RESISTANCE-ASSOCIATED PROTEIN LETHAL(2)03659"/>
    <property type="match status" value="1"/>
</dbReference>
<evidence type="ECO:0000256" key="8">
    <source>
        <dbReference type="ARBA" id="ARBA00022989"/>
    </source>
</evidence>
<dbReference type="GO" id="GO:0016887">
    <property type="term" value="F:ATP hydrolysis activity"/>
    <property type="evidence" value="ECO:0007669"/>
    <property type="project" value="InterPro"/>
</dbReference>
<dbReference type="InterPro" id="IPR027417">
    <property type="entry name" value="P-loop_NTPase"/>
</dbReference>
<feature type="domain" description="ABC transmembrane type-1" evidence="12">
    <location>
        <begin position="698"/>
        <end position="960"/>
    </location>
</feature>
<feature type="transmembrane region" description="Helical" evidence="10">
    <location>
        <begin position="823"/>
        <end position="848"/>
    </location>
</feature>
<organism evidence="13 14">
    <name type="scientific">Blepharisma stoltei</name>
    <dbReference type="NCBI Taxonomy" id="1481888"/>
    <lineage>
        <taxon>Eukaryota</taxon>
        <taxon>Sar</taxon>
        <taxon>Alveolata</taxon>
        <taxon>Ciliophora</taxon>
        <taxon>Postciliodesmatophora</taxon>
        <taxon>Heterotrichea</taxon>
        <taxon>Heterotrichida</taxon>
        <taxon>Blepharismidae</taxon>
        <taxon>Blepharisma</taxon>
    </lineage>
</organism>
<evidence type="ECO:0000256" key="5">
    <source>
        <dbReference type="ARBA" id="ARBA00022737"/>
    </source>
</evidence>
<dbReference type="InterPro" id="IPR017871">
    <property type="entry name" value="ABC_transporter-like_CS"/>
</dbReference>
<feature type="transmembrane region" description="Helical" evidence="10">
    <location>
        <begin position="224"/>
        <end position="241"/>
    </location>
</feature>
<dbReference type="InterPro" id="IPR044726">
    <property type="entry name" value="ABCC_6TM_D2"/>
</dbReference>
<evidence type="ECO:0000256" key="6">
    <source>
        <dbReference type="ARBA" id="ARBA00022741"/>
    </source>
</evidence>
<dbReference type="CDD" id="cd03244">
    <property type="entry name" value="ABCC_MRP_domain2"/>
    <property type="match status" value="1"/>
</dbReference>
<dbReference type="InterPro" id="IPR003439">
    <property type="entry name" value="ABC_transporter-like_ATP-bd"/>
</dbReference>
<evidence type="ECO:0000256" key="7">
    <source>
        <dbReference type="ARBA" id="ARBA00022840"/>
    </source>
</evidence>
<proteinExistence type="inferred from homology"/>
<feature type="transmembrane region" description="Helical" evidence="10">
    <location>
        <begin position="308"/>
        <end position="328"/>
    </location>
</feature>
<feature type="transmembrane region" description="Helical" evidence="10">
    <location>
        <begin position="85"/>
        <end position="108"/>
    </location>
</feature>
<comment type="subcellular location">
    <subcellularLocation>
        <location evidence="1">Membrane</location>
        <topology evidence="1">Multi-pass membrane protein</topology>
    </subcellularLocation>
</comment>
<evidence type="ECO:0000313" key="13">
    <source>
        <dbReference type="EMBL" id="CAG9326280.1"/>
    </source>
</evidence>
<keyword evidence="3" id="KW-0813">Transport</keyword>
<dbReference type="PANTHER" id="PTHR24223">
    <property type="entry name" value="ATP-BINDING CASSETTE SUB-FAMILY C"/>
    <property type="match status" value="1"/>
</dbReference>
<dbReference type="Gene3D" id="3.40.50.300">
    <property type="entry name" value="P-loop containing nucleotide triphosphate hydrolases"/>
    <property type="match status" value="2"/>
</dbReference>
<dbReference type="GO" id="GO:0016020">
    <property type="term" value="C:membrane"/>
    <property type="evidence" value="ECO:0007669"/>
    <property type="project" value="UniProtKB-SubCell"/>
</dbReference>
<dbReference type="Proteomes" id="UP001162131">
    <property type="component" value="Unassembled WGS sequence"/>
</dbReference>
<dbReference type="GO" id="GO:0005524">
    <property type="term" value="F:ATP binding"/>
    <property type="evidence" value="ECO:0007669"/>
    <property type="project" value="UniProtKB-KW"/>
</dbReference>
<comment type="caution">
    <text evidence="13">The sequence shown here is derived from an EMBL/GenBank/DDBJ whole genome shotgun (WGS) entry which is preliminary data.</text>
</comment>
<dbReference type="SUPFAM" id="SSF90123">
    <property type="entry name" value="ABC transporter transmembrane region"/>
    <property type="match status" value="2"/>
</dbReference>
<sequence length="1261" mass="142264">MSSPVFAYDKANIFNDLLMTWTFPCLRFWNKNKPSPQNLIDVPKRINFEESLTQLEIAWNEEARKPHPSFKRVLIREFGWEFLKFSLPGIFANNLSLVQAVLVIYLTRYMTDDNAKGYEGAGYVIAYAATAFVSYYCMNLSTFRVYTLIARIKAIIPCLMYKKVLKLSNLTLNQGNIKGKLANLIASEVEFIDGLVTLVFLFSIPTFLIGAFLILGFFLGPAGVIGLIIVIFHFPIVLFLAKWAGKFRVKVALFADSRIKMITNLIEGIRIVKLYGWEEPYLDLIYNKRRQEIKEALHKLTVHSLNRMVGAGGIGIVLFITFIIYVSLGNEIKPGETFAAVTILVISNNLISYVGAAAIMQMFMLVVSMKRLTDALMMKNKEHIIFPESKKHAVTLKNACWAWNEIETLENEDLKTTKNFLAPTVENQIVLNEIDVKLDHGELLIVIGPVGCGKTSLLMGIMQEIALASGKIHLNGKIAYSGEDPWIVSSSIRDNILMGLEYDEGLYKSVIHACALEHDIESFVFGDNTVVGDRGITLSGGQKARVSLARAIYTNRDIMLLDDPLSAVDAEVSEHIFKNCIKEYLKEKTVILATHQIHYISQADKILVLDNGNQLFFGTYQEIEGRADVKHIVGELLSKFEGEKEEKPEAVKEETEKKVAAKDKLSIQEEEIEKGSVPISVYFKFLLFGFRTCLAFPVLLVIIVAAQISYIMIMWWLALWARESKSDQDDAYNIWVYAIIIAAAYILAYLRAYSLGLGLILSAKKLHNSALESVTKTASVFFDKNPTGRMLNRFSKDTLMMDELLMMVFVEFLNMSITLLGNIVVMAVVAPPNLAVIFGFAFYLGYLIKKVVPLSKSLRKIELIMKSPVLSLCNSSVHGLVTIRALNLEEKFLKDMHNAITLSLRSFLSYQVIQRFYQGYTELGATFLNTLNVMVLILYKDHISGSLAAMSISLIASMSSLVAFWAKTMVETENTMASPQRLIQYEKLPREGKFETNQHFIIDKGKIEVDHLFMRYRENFPDVIKDLSFTVEAGLKVGIIGRTGAGKSSIMQVLFRLTDPSQGTIFIDGQDYKQAGLHQLRKQMSVIPQFPTIFMASFKDNLDPFHEHTEEEILSILKQTRLQDLVNSYPKGLNTMLVGEGGNLSAGQKQLVCLARALIRRNKIVMMDEATANVDPETDKFIQKKIKKLFKESTLLIVAHRLRTIIDTDKIIVMDEGTCRESGTPFELGNKETSLFRKMIMFTGPQESQYLLNKIATRDEE</sequence>
<dbReference type="CDD" id="cd18579">
    <property type="entry name" value="ABC_6TM_ABCC_D1"/>
    <property type="match status" value="1"/>
</dbReference>
<keyword evidence="5" id="KW-0677">Repeat</keyword>
<evidence type="ECO:0000256" key="10">
    <source>
        <dbReference type="SAM" id="Phobius"/>
    </source>
</evidence>
<dbReference type="FunFam" id="3.40.50.300:FF:000973">
    <property type="entry name" value="Multidrug resistance-associated protein 4"/>
    <property type="match status" value="1"/>
</dbReference>